<name>A0A5M9J331_9PSED</name>
<dbReference type="EMBL" id="VTFH01000001">
    <property type="protein sequence ID" value="KAA8562245.1"/>
    <property type="molecule type" value="Genomic_DNA"/>
</dbReference>
<dbReference type="Pfam" id="PF00085">
    <property type="entry name" value="Thioredoxin"/>
    <property type="match status" value="1"/>
</dbReference>
<accession>A0A5M9J331</accession>
<feature type="domain" description="Thioredoxin" evidence="2">
    <location>
        <begin position="9"/>
        <end position="101"/>
    </location>
</feature>
<protein>
    <recommendedName>
        <fullName evidence="2">Thioredoxin domain-containing protein</fullName>
    </recommendedName>
</protein>
<dbReference type="AlphaFoldDB" id="A0A5M9J331"/>
<evidence type="ECO:0000313" key="3">
    <source>
        <dbReference type="EMBL" id="KAA8562245.1"/>
    </source>
</evidence>
<evidence type="ECO:0000256" key="1">
    <source>
        <dbReference type="SAM" id="MobiDB-lite"/>
    </source>
</evidence>
<dbReference type="InterPro" id="IPR013766">
    <property type="entry name" value="Thioredoxin_domain"/>
</dbReference>
<sequence>MGIATATIANAKDYRRALSTSRPVFMLFVSDHCPACACSGPLFELIAGKYPSVVSLVLDCAKTPRHPDVTGTPTLLIFLNGTLMEKFKGFGPEDQQAQFLEDTFKRYARRKGARAPASPAAPPPSPPSGASPHAPGYRPPSAGGRADSLPDRPGSGNPRSPQH</sequence>
<comment type="caution">
    <text evidence="3">The sequence shown here is derived from an EMBL/GenBank/DDBJ whole genome shotgun (WGS) entry which is preliminary data.</text>
</comment>
<evidence type="ECO:0000313" key="4">
    <source>
        <dbReference type="Proteomes" id="UP000323425"/>
    </source>
</evidence>
<dbReference type="InterPro" id="IPR036249">
    <property type="entry name" value="Thioredoxin-like_sf"/>
</dbReference>
<dbReference type="CDD" id="cd02947">
    <property type="entry name" value="TRX_family"/>
    <property type="match status" value="1"/>
</dbReference>
<gene>
    <name evidence="3" type="ORF">FX985_02311</name>
</gene>
<feature type="region of interest" description="Disordered" evidence="1">
    <location>
        <begin position="108"/>
        <end position="163"/>
    </location>
</feature>
<proteinExistence type="predicted"/>
<reference evidence="3 4" key="1">
    <citation type="journal article" date="2018" name="Plant Biotechnol. Rep.">
        <title>Diversity and antifungal activity of endophytic bacteria associated with Panax ginseng seedlings.</title>
        <authorList>
            <person name="Park J.M."/>
            <person name="Hong C.E."/>
            <person name="Jo S.H."/>
        </authorList>
    </citation>
    <scope>NUCLEOTIDE SEQUENCE [LARGE SCALE GENOMIC DNA]</scope>
    <source>
        <strain evidence="3 4">PgKB38</strain>
    </source>
</reference>
<dbReference type="Gene3D" id="3.40.30.10">
    <property type="entry name" value="Glutaredoxin"/>
    <property type="match status" value="1"/>
</dbReference>
<feature type="compositionally biased region" description="Pro residues" evidence="1">
    <location>
        <begin position="119"/>
        <end position="129"/>
    </location>
</feature>
<evidence type="ECO:0000259" key="2">
    <source>
        <dbReference type="Pfam" id="PF00085"/>
    </source>
</evidence>
<dbReference type="Proteomes" id="UP000323425">
    <property type="component" value="Unassembled WGS sequence"/>
</dbReference>
<organism evidence="3 4">
    <name type="scientific">Pseudomonas extremaustralis</name>
    <dbReference type="NCBI Taxonomy" id="359110"/>
    <lineage>
        <taxon>Bacteria</taxon>
        <taxon>Pseudomonadati</taxon>
        <taxon>Pseudomonadota</taxon>
        <taxon>Gammaproteobacteria</taxon>
        <taxon>Pseudomonadales</taxon>
        <taxon>Pseudomonadaceae</taxon>
        <taxon>Pseudomonas</taxon>
    </lineage>
</organism>
<dbReference type="SUPFAM" id="SSF52833">
    <property type="entry name" value="Thioredoxin-like"/>
    <property type="match status" value="1"/>
</dbReference>